<dbReference type="PANTHER" id="PTHR12810">
    <property type="entry name" value="MITOCHONDRIAL 28S RIBOSOMAL PROTEIN S29"/>
    <property type="match status" value="1"/>
</dbReference>
<dbReference type="PANTHER" id="PTHR12810:SF0">
    <property type="entry name" value="SMALL RIBOSOMAL SUBUNIT PROTEIN MS29"/>
    <property type="match status" value="1"/>
</dbReference>
<dbReference type="Proteomes" id="UP000015104">
    <property type="component" value="Unassembled WGS sequence"/>
</dbReference>
<dbReference type="InterPro" id="IPR008092">
    <property type="entry name" value="Ribosomal_mS29_met"/>
</dbReference>
<dbReference type="Pfam" id="PF10236">
    <property type="entry name" value="DAP3"/>
    <property type="match status" value="1"/>
</dbReference>
<evidence type="ECO:0000256" key="2">
    <source>
        <dbReference type="ARBA" id="ARBA00009863"/>
    </source>
</evidence>
<comment type="subcellular location">
    <subcellularLocation>
        <location evidence="1">Mitochondrion</location>
    </subcellularLocation>
</comment>
<dbReference type="KEGG" id="tut:107365333"/>
<gene>
    <name evidence="8" type="primary">107365333</name>
</gene>
<dbReference type="OrthoDB" id="274828at2759"/>
<dbReference type="PRINTS" id="PR01716">
    <property type="entry name" value="DEATHASSOCP3"/>
</dbReference>
<dbReference type="GO" id="GO:0003735">
    <property type="term" value="F:structural constituent of ribosome"/>
    <property type="evidence" value="ECO:0007669"/>
    <property type="project" value="TreeGrafter"/>
</dbReference>
<reference evidence="8" key="2">
    <citation type="submission" date="2015-06" db="UniProtKB">
        <authorList>
            <consortium name="EnsemblMetazoa"/>
        </authorList>
    </citation>
    <scope>IDENTIFICATION</scope>
</reference>
<dbReference type="EnsemblMetazoa" id="tetur01g14000.1">
    <property type="protein sequence ID" value="tetur01g14000.1"/>
    <property type="gene ID" value="tetur01g14000"/>
</dbReference>
<dbReference type="GO" id="GO:0006915">
    <property type="term" value="P:apoptotic process"/>
    <property type="evidence" value="ECO:0007669"/>
    <property type="project" value="InterPro"/>
</dbReference>
<keyword evidence="9" id="KW-1185">Reference proteome</keyword>
<protein>
    <recommendedName>
        <fullName evidence="7">Small ribosomal subunit protein mS29</fullName>
    </recommendedName>
</protein>
<keyword evidence="3" id="KW-0809">Transit peptide</keyword>
<dbReference type="InterPro" id="IPR019368">
    <property type="entry name" value="Ribosomal_mS29"/>
</dbReference>
<keyword evidence="4" id="KW-0689">Ribosomal protein</keyword>
<evidence type="ECO:0000256" key="4">
    <source>
        <dbReference type="ARBA" id="ARBA00022980"/>
    </source>
</evidence>
<keyword evidence="6" id="KW-0687">Ribonucleoprotein</keyword>
<evidence type="ECO:0000256" key="1">
    <source>
        <dbReference type="ARBA" id="ARBA00004173"/>
    </source>
</evidence>
<evidence type="ECO:0000256" key="7">
    <source>
        <dbReference type="ARBA" id="ARBA00035140"/>
    </source>
</evidence>
<dbReference type="AlphaFoldDB" id="T1JTG0"/>
<proteinExistence type="inferred from homology"/>
<organism evidence="8 9">
    <name type="scientific">Tetranychus urticae</name>
    <name type="common">Two-spotted spider mite</name>
    <dbReference type="NCBI Taxonomy" id="32264"/>
    <lineage>
        <taxon>Eukaryota</taxon>
        <taxon>Metazoa</taxon>
        <taxon>Ecdysozoa</taxon>
        <taxon>Arthropoda</taxon>
        <taxon>Chelicerata</taxon>
        <taxon>Arachnida</taxon>
        <taxon>Acari</taxon>
        <taxon>Acariformes</taxon>
        <taxon>Trombidiformes</taxon>
        <taxon>Prostigmata</taxon>
        <taxon>Eleutherengona</taxon>
        <taxon>Raphignathae</taxon>
        <taxon>Tetranychoidea</taxon>
        <taxon>Tetranychidae</taxon>
        <taxon>Tetranychus</taxon>
    </lineage>
</organism>
<dbReference type="eggNOG" id="KOG3928">
    <property type="taxonomic scope" value="Eukaryota"/>
</dbReference>
<evidence type="ECO:0000256" key="6">
    <source>
        <dbReference type="ARBA" id="ARBA00023274"/>
    </source>
</evidence>
<comment type="similarity">
    <text evidence="2">Belongs to the mitochondrion-specific ribosomal protein mS29 family.</text>
</comment>
<accession>T1JTG0</accession>
<sequence>MLTTARCVAKRSSLSLLKRFMCSPTNSVTSSISMPPEKPIIGTFEPIKKDIYERLFGVNGFEPVAVELFEVLDDKSIMVRLPFIQLLEYIEKTDFDRPANRYILWGRQGAGKTFTLNHLAYWGYLNGFCLVHLASPRDWLDEPAEIEVSESRPGRLDFPLNAALALRHFKNQNSLFLSKSELKVSQKYTWSLREITEQGEPLVNVIDHGISRMKHASDCYAVLLKELKIAANNNLCRLMVLANDVNLFYKKPLVKHADGRVASVEEMTLARAFMKMFKNDWKNGLFVGATYVNQSHWKNRLTPYYPKALLTDRGWEDFDPFIPIKVENYSDMEADSCLDYYTDKMLLQRPQSKTPEGREEIKAINARNPFEMYKFCSNL</sequence>
<dbReference type="EMBL" id="CAEY01000477">
    <property type="status" value="NOT_ANNOTATED_CDS"/>
    <property type="molecule type" value="Genomic_DNA"/>
</dbReference>
<dbReference type="STRING" id="32264.T1JTG0"/>
<dbReference type="OMA" id="DITNYDW"/>
<name>T1JTG0_TETUR</name>
<dbReference type="HOGENOM" id="CLU_048181_0_0_1"/>
<evidence type="ECO:0000313" key="9">
    <source>
        <dbReference type="Proteomes" id="UP000015104"/>
    </source>
</evidence>
<dbReference type="GO" id="GO:0005763">
    <property type="term" value="C:mitochondrial small ribosomal subunit"/>
    <property type="evidence" value="ECO:0007669"/>
    <property type="project" value="TreeGrafter"/>
</dbReference>
<evidence type="ECO:0000256" key="3">
    <source>
        <dbReference type="ARBA" id="ARBA00022946"/>
    </source>
</evidence>
<keyword evidence="5" id="KW-0496">Mitochondrion</keyword>
<evidence type="ECO:0000256" key="5">
    <source>
        <dbReference type="ARBA" id="ARBA00023128"/>
    </source>
</evidence>
<reference evidence="9" key="1">
    <citation type="submission" date="2011-08" db="EMBL/GenBank/DDBJ databases">
        <authorList>
            <person name="Rombauts S."/>
        </authorList>
    </citation>
    <scope>NUCLEOTIDE SEQUENCE</scope>
    <source>
        <strain evidence="9">London</strain>
    </source>
</reference>
<evidence type="ECO:0000313" key="8">
    <source>
        <dbReference type="EnsemblMetazoa" id="tetur01g14000.1"/>
    </source>
</evidence>